<organism evidence="10 11">
    <name type="scientific">Bifidobacterium ruminantium</name>
    <dbReference type="NCBI Taxonomy" id="78346"/>
    <lineage>
        <taxon>Bacteria</taxon>
        <taxon>Bacillati</taxon>
        <taxon>Actinomycetota</taxon>
        <taxon>Actinomycetes</taxon>
        <taxon>Bifidobacteriales</taxon>
        <taxon>Bifidobacteriaceae</taxon>
        <taxon>Bifidobacterium</taxon>
    </lineage>
</organism>
<evidence type="ECO:0000256" key="6">
    <source>
        <dbReference type="SAM" id="SignalP"/>
    </source>
</evidence>
<evidence type="ECO:0000256" key="4">
    <source>
        <dbReference type="ARBA" id="ARBA00023088"/>
    </source>
</evidence>
<evidence type="ECO:0000313" key="10">
    <source>
        <dbReference type="EMBL" id="KFI87337.1"/>
    </source>
</evidence>
<dbReference type="Pfam" id="PF17802">
    <property type="entry name" value="SpaA"/>
    <property type="match status" value="1"/>
</dbReference>
<dbReference type="Pfam" id="PF16569">
    <property type="entry name" value="GramPos_pilinBB"/>
    <property type="match status" value="1"/>
</dbReference>
<dbReference type="GO" id="GO:0005975">
    <property type="term" value="P:carbohydrate metabolic process"/>
    <property type="evidence" value="ECO:0007669"/>
    <property type="project" value="UniProtKB-ARBA"/>
</dbReference>
<evidence type="ECO:0000256" key="2">
    <source>
        <dbReference type="ARBA" id="ARBA00022525"/>
    </source>
</evidence>
<evidence type="ECO:0000259" key="9">
    <source>
        <dbReference type="Pfam" id="PF17802"/>
    </source>
</evidence>
<dbReference type="Gene3D" id="2.60.40.740">
    <property type="match status" value="1"/>
</dbReference>
<keyword evidence="5" id="KW-0472">Membrane</keyword>
<feature type="domain" description="SpaA-like prealbumin fold" evidence="9">
    <location>
        <begin position="365"/>
        <end position="466"/>
    </location>
</feature>
<gene>
    <name evidence="10" type="ORF">BRUM_0469</name>
</gene>
<dbReference type="InterPro" id="IPR032334">
    <property type="entry name" value="GramPos_pilinBB"/>
</dbReference>
<dbReference type="InterPro" id="IPR026466">
    <property type="entry name" value="Fim_isopep_form_D2_dom"/>
</dbReference>
<feature type="domain" description="Gram-positive pilin backbone subunit 2 Cna-B-like" evidence="8">
    <location>
        <begin position="229"/>
        <end position="348"/>
    </location>
</feature>
<dbReference type="InterPro" id="IPR048052">
    <property type="entry name" value="FM1-like"/>
</dbReference>
<keyword evidence="3 6" id="KW-0732">Signal</keyword>
<feature type="domain" description="Gram-positive cocci surface proteins LPxTG" evidence="7">
    <location>
        <begin position="483"/>
        <end position="521"/>
    </location>
</feature>
<evidence type="ECO:0000256" key="5">
    <source>
        <dbReference type="SAM" id="Phobius"/>
    </source>
</evidence>
<keyword evidence="4" id="KW-0572">Peptidoglycan-anchor</keyword>
<sequence>MKMRKLFAGLAAAATLLGGVALGATANAASTDEATLTVNHAQEGHTYTAYRIATFDNPQAAEEDSTLASVEINTVTNPDWVKVLRDAFNANNDVPLPNEYQNNPAAALAVLSADHARKVVDELTIPSGAQGIELNTLNGTSKTATVPEGWYVVINTVNGAQKASTTALVATKITNGDKTYTKFRLNKENGQQNIEALGEFNAKSENAPDAPDKTVENVTTKVNDNTVNVGDTVEYTIKHTIPAAAAGYDNYQYAIYDTASKGLTVDAASIAVKIEGVAAPLTPNTDYRVEGPTVNSNTKATLTKITLTYATAKAYAGKEVTVTYRATVNSDILENTDQSATNTAKAYTNGGESGTGTTTVDTHDFQFKKVGVGDTDRNGLAGAKFVVKKDDKYLKLNTTSKAWSLVDDRAEATVFTSGPDGMVKLEGLSSGKYTVVETEAPTGYAQNFKVTFDATIMQNGTVSVEQDTLHLVIPDGNDTQIKNVKSVTQLPLTGAAGTVLFTVVALLVGGAGVAVAVKSRRRTY</sequence>
<dbReference type="Proteomes" id="UP000029078">
    <property type="component" value="Unassembled WGS sequence"/>
</dbReference>
<keyword evidence="11" id="KW-1185">Reference proteome</keyword>
<keyword evidence="5" id="KW-1133">Transmembrane helix</keyword>
<evidence type="ECO:0000313" key="11">
    <source>
        <dbReference type="Proteomes" id="UP000029078"/>
    </source>
</evidence>
<name>A0A087CVN7_BIFRU</name>
<dbReference type="STRING" id="78346.BRUM_0469"/>
<dbReference type="Gene3D" id="2.60.40.10">
    <property type="entry name" value="Immunoglobulins"/>
    <property type="match status" value="1"/>
</dbReference>
<keyword evidence="5" id="KW-0812">Transmembrane</keyword>
<feature type="chain" id="PRO_5001819687" evidence="6">
    <location>
        <begin position="29"/>
        <end position="524"/>
    </location>
</feature>
<dbReference type="InterPro" id="IPR019931">
    <property type="entry name" value="LPXTG_anchor"/>
</dbReference>
<keyword evidence="1" id="KW-0134">Cell wall</keyword>
<keyword evidence="2" id="KW-0964">Secreted</keyword>
<reference evidence="10 11" key="1">
    <citation type="submission" date="2014-03" db="EMBL/GenBank/DDBJ databases">
        <title>Genomics of Bifidobacteria.</title>
        <authorList>
            <person name="Ventura M."/>
            <person name="Milani C."/>
            <person name="Lugli G.A."/>
        </authorList>
    </citation>
    <scope>NUCLEOTIDE SEQUENCE [LARGE SCALE GENOMIC DNA]</scope>
    <source>
        <strain evidence="10 11">LMG 21811</strain>
    </source>
</reference>
<dbReference type="InterPro" id="IPR013783">
    <property type="entry name" value="Ig-like_fold"/>
</dbReference>
<evidence type="ECO:0000256" key="3">
    <source>
        <dbReference type="ARBA" id="ARBA00022729"/>
    </source>
</evidence>
<dbReference type="EMBL" id="JGZL01000012">
    <property type="protein sequence ID" value="KFI87337.1"/>
    <property type="molecule type" value="Genomic_DNA"/>
</dbReference>
<proteinExistence type="predicted"/>
<dbReference type="InterPro" id="IPR041033">
    <property type="entry name" value="SpaA_PFL_dom_1"/>
</dbReference>
<dbReference type="AlphaFoldDB" id="A0A087CVN7"/>
<feature type="signal peptide" evidence="6">
    <location>
        <begin position="1"/>
        <end position="28"/>
    </location>
</feature>
<feature type="transmembrane region" description="Helical" evidence="5">
    <location>
        <begin position="492"/>
        <end position="517"/>
    </location>
</feature>
<accession>A0A087CVN7</accession>
<evidence type="ECO:0000256" key="1">
    <source>
        <dbReference type="ARBA" id="ARBA00022512"/>
    </source>
</evidence>
<dbReference type="NCBIfam" id="NF033902">
    <property type="entry name" value="iso_D2_wall_anc"/>
    <property type="match status" value="1"/>
</dbReference>
<dbReference type="eggNOG" id="COG4932">
    <property type="taxonomic scope" value="Bacteria"/>
</dbReference>
<dbReference type="NCBIfam" id="TIGR01167">
    <property type="entry name" value="LPXTG_anchor"/>
    <property type="match status" value="1"/>
</dbReference>
<comment type="caution">
    <text evidence="10">The sequence shown here is derived from an EMBL/GenBank/DDBJ whole genome shotgun (WGS) entry which is preliminary data.</text>
</comment>
<evidence type="ECO:0000259" key="8">
    <source>
        <dbReference type="Pfam" id="PF16569"/>
    </source>
</evidence>
<evidence type="ECO:0000259" key="7">
    <source>
        <dbReference type="Pfam" id="PF00746"/>
    </source>
</evidence>
<dbReference type="Pfam" id="PF00746">
    <property type="entry name" value="Gram_pos_anchor"/>
    <property type="match status" value="1"/>
</dbReference>
<protein>
    <submittedName>
        <fullName evidence="10">Putative fimbrial subunit FimA</fullName>
    </submittedName>
</protein>
<dbReference type="NCBIfam" id="TIGR04226">
    <property type="entry name" value="RrgB_K2N_iso_D2"/>
    <property type="match status" value="1"/>
</dbReference>